<dbReference type="GO" id="GO:0005737">
    <property type="term" value="C:cytoplasm"/>
    <property type="evidence" value="ECO:0007669"/>
    <property type="project" value="UniProtKB-SubCell"/>
</dbReference>
<keyword evidence="18" id="KW-1185">Reference proteome</keyword>
<dbReference type="NCBIfam" id="TIGR00671">
    <property type="entry name" value="baf"/>
    <property type="match status" value="1"/>
</dbReference>
<evidence type="ECO:0000256" key="9">
    <source>
        <dbReference type="ARBA" id="ARBA00022741"/>
    </source>
</evidence>
<feature type="binding site" evidence="16">
    <location>
        <begin position="107"/>
        <end position="110"/>
    </location>
    <ligand>
        <name>substrate</name>
    </ligand>
</feature>
<dbReference type="UniPathway" id="UPA00241">
    <property type="reaction ID" value="UER00352"/>
</dbReference>
<comment type="catalytic activity">
    <reaction evidence="1 16">
        <text>(R)-pantothenate + ATP = (R)-4'-phosphopantothenate + ADP + H(+)</text>
        <dbReference type="Rhea" id="RHEA:16373"/>
        <dbReference type="ChEBI" id="CHEBI:10986"/>
        <dbReference type="ChEBI" id="CHEBI:15378"/>
        <dbReference type="ChEBI" id="CHEBI:29032"/>
        <dbReference type="ChEBI" id="CHEBI:30616"/>
        <dbReference type="ChEBI" id="CHEBI:456216"/>
        <dbReference type="EC" id="2.7.1.33"/>
    </reaction>
</comment>
<name>A0A7S7SLR7_PALFE</name>
<keyword evidence="7 16" id="KW-0963">Cytoplasm</keyword>
<dbReference type="EMBL" id="CP063849">
    <property type="protein sequence ID" value="QOY89123.1"/>
    <property type="molecule type" value="Genomic_DNA"/>
</dbReference>
<proteinExistence type="inferred from homology"/>
<evidence type="ECO:0000256" key="8">
    <source>
        <dbReference type="ARBA" id="ARBA00022679"/>
    </source>
</evidence>
<evidence type="ECO:0000256" key="7">
    <source>
        <dbReference type="ARBA" id="ARBA00022490"/>
    </source>
</evidence>
<feature type="binding site" evidence="16">
    <location>
        <begin position="6"/>
        <end position="13"/>
    </location>
    <ligand>
        <name>ATP</name>
        <dbReference type="ChEBI" id="CHEBI:30616"/>
    </ligand>
</feature>
<dbReference type="PANTHER" id="PTHR34265:SF1">
    <property type="entry name" value="TYPE III PANTOTHENATE KINASE"/>
    <property type="match status" value="1"/>
</dbReference>
<comment type="similarity">
    <text evidence="14 16">Belongs to the type III pantothenate kinase family.</text>
</comment>
<evidence type="ECO:0000256" key="2">
    <source>
        <dbReference type="ARBA" id="ARBA00001958"/>
    </source>
</evidence>
<evidence type="ECO:0000313" key="18">
    <source>
        <dbReference type="Proteomes" id="UP000593892"/>
    </source>
</evidence>
<comment type="subunit">
    <text evidence="5 16">Homodimer.</text>
</comment>
<keyword evidence="10 16" id="KW-0418">Kinase</keyword>
<evidence type="ECO:0000256" key="13">
    <source>
        <dbReference type="ARBA" id="ARBA00022993"/>
    </source>
</evidence>
<dbReference type="HAMAP" id="MF_01274">
    <property type="entry name" value="Pantothen_kinase_3"/>
    <property type="match status" value="1"/>
</dbReference>
<dbReference type="KEGG" id="pfer:IRI77_03955"/>
<comment type="cofactor">
    <cofactor evidence="16">
        <name>NH4(+)</name>
        <dbReference type="ChEBI" id="CHEBI:28938"/>
    </cofactor>
    <cofactor evidence="16">
        <name>K(+)</name>
        <dbReference type="ChEBI" id="CHEBI:29103"/>
    </cofactor>
    <text evidence="16">A monovalent cation. Ammonium or potassium.</text>
</comment>
<evidence type="ECO:0000256" key="14">
    <source>
        <dbReference type="ARBA" id="ARBA00038036"/>
    </source>
</evidence>
<comment type="function">
    <text evidence="16">Catalyzes the phosphorylation of pantothenate (Pan), the first step in CoA biosynthesis.</text>
</comment>
<comment type="cofactor">
    <cofactor evidence="2">
        <name>K(+)</name>
        <dbReference type="ChEBI" id="CHEBI:29103"/>
    </cofactor>
</comment>
<dbReference type="GO" id="GO:0015937">
    <property type="term" value="P:coenzyme A biosynthetic process"/>
    <property type="evidence" value="ECO:0007669"/>
    <property type="project" value="UniProtKB-UniRule"/>
</dbReference>
<evidence type="ECO:0000313" key="17">
    <source>
        <dbReference type="EMBL" id="QOY89123.1"/>
    </source>
</evidence>
<dbReference type="EC" id="2.7.1.33" evidence="6 16"/>
<comment type="pathway">
    <text evidence="4 16">Cofactor biosynthesis; coenzyme A biosynthesis; CoA from (R)-pantothenate: step 1/5.</text>
</comment>
<dbReference type="CDD" id="cd24015">
    <property type="entry name" value="ASKHA_NBD_PanK-III"/>
    <property type="match status" value="1"/>
</dbReference>
<evidence type="ECO:0000256" key="3">
    <source>
        <dbReference type="ARBA" id="ARBA00004496"/>
    </source>
</evidence>
<keyword evidence="8 16" id="KW-0808">Transferase</keyword>
<accession>A0A7S7SLR7</accession>
<dbReference type="SUPFAM" id="SSF53067">
    <property type="entry name" value="Actin-like ATPase domain"/>
    <property type="match status" value="2"/>
</dbReference>
<evidence type="ECO:0000256" key="5">
    <source>
        <dbReference type="ARBA" id="ARBA00011738"/>
    </source>
</evidence>
<keyword evidence="16" id="KW-0479">Metal-binding</keyword>
<evidence type="ECO:0000256" key="10">
    <source>
        <dbReference type="ARBA" id="ARBA00022777"/>
    </source>
</evidence>
<evidence type="ECO:0000256" key="15">
    <source>
        <dbReference type="ARBA" id="ARBA00040883"/>
    </source>
</evidence>
<keyword evidence="13 16" id="KW-0173">Coenzyme A biosynthesis</keyword>
<feature type="binding site" evidence="16">
    <location>
        <position position="100"/>
    </location>
    <ligand>
        <name>substrate</name>
    </ligand>
</feature>
<dbReference type="AlphaFoldDB" id="A0A7S7SLR7"/>
<dbReference type="GO" id="GO:0005524">
    <property type="term" value="F:ATP binding"/>
    <property type="evidence" value="ECO:0007669"/>
    <property type="project" value="UniProtKB-UniRule"/>
</dbReference>
<dbReference type="Proteomes" id="UP000593892">
    <property type="component" value="Chromosome"/>
</dbReference>
<feature type="active site" description="Proton acceptor" evidence="16">
    <location>
        <position position="109"/>
    </location>
</feature>
<keyword evidence="11 16" id="KW-0067">ATP-binding</keyword>
<evidence type="ECO:0000256" key="6">
    <source>
        <dbReference type="ARBA" id="ARBA00012102"/>
    </source>
</evidence>
<feature type="binding site" evidence="16">
    <location>
        <position position="129"/>
    </location>
    <ligand>
        <name>K(+)</name>
        <dbReference type="ChEBI" id="CHEBI:29103"/>
    </ligand>
</feature>
<dbReference type="Pfam" id="PF03309">
    <property type="entry name" value="Pan_kinase"/>
    <property type="match status" value="1"/>
</dbReference>
<reference evidence="17 18" key="1">
    <citation type="submission" date="2020-10" db="EMBL/GenBank/DDBJ databases">
        <title>Complete genome sequence of Paludibaculum fermentans P105T, a facultatively anaerobic acidobacterium capable of dissimilatory Fe(III) reduction.</title>
        <authorList>
            <person name="Dedysh S.N."/>
            <person name="Beletsky A.V."/>
            <person name="Kulichevskaya I.S."/>
            <person name="Mardanov A.V."/>
            <person name="Ravin N.V."/>
        </authorList>
    </citation>
    <scope>NUCLEOTIDE SEQUENCE [LARGE SCALE GENOMIC DNA]</scope>
    <source>
        <strain evidence="17 18">P105</strain>
    </source>
</reference>
<evidence type="ECO:0000256" key="16">
    <source>
        <dbReference type="HAMAP-Rule" id="MF_01274"/>
    </source>
</evidence>
<comment type="subcellular location">
    <subcellularLocation>
        <location evidence="3 16">Cytoplasm</location>
    </subcellularLocation>
</comment>
<dbReference type="GO" id="GO:0004594">
    <property type="term" value="F:pantothenate kinase activity"/>
    <property type="evidence" value="ECO:0007669"/>
    <property type="project" value="UniProtKB-UniRule"/>
</dbReference>
<feature type="binding site" evidence="16">
    <location>
        <position position="132"/>
    </location>
    <ligand>
        <name>ATP</name>
        <dbReference type="ChEBI" id="CHEBI:30616"/>
    </ligand>
</feature>
<dbReference type="Gene3D" id="3.30.420.40">
    <property type="match status" value="2"/>
</dbReference>
<dbReference type="GO" id="GO:0046872">
    <property type="term" value="F:metal ion binding"/>
    <property type="evidence" value="ECO:0007669"/>
    <property type="project" value="UniProtKB-KW"/>
</dbReference>
<protein>
    <recommendedName>
        <fullName evidence="15 16">Type III pantothenate kinase</fullName>
        <ecNumber evidence="6 16">2.7.1.33</ecNumber>
    </recommendedName>
    <alternativeName>
        <fullName evidence="16">PanK-III</fullName>
    </alternativeName>
    <alternativeName>
        <fullName evidence="16">Pantothenic acid kinase</fullName>
    </alternativeName>
</protein>
<gene>
    <name evidence="16" type="primary">coaX</name>
    <name evidence="17" type="ORF">IRI77_03955</name>
</gene>
<evidence type="ECO:0000256" key="1">
    <source>
        <dbReference type="ARBA" id="ARBA00001206"/>
    </source>
</evidence>
<sequence length="255" mass="27722">MLLAIDAGNTNVTIGIFDGPRIITRWRLRTVHDQTPDEWGIKLRSLFALEGLPLEKISGIIAATVVPPLESSLTGMARRYFPVEPMFVTGHTETGLNILYDNPREVGADRIVNAVAAIAKYGGPCIVVDLGTAITFDAVSANSEYLGGIICPGIGMSIQGLFTRTARLPMVDFRDPEKLIGTNTVVSMQSGLYYGTICMIDGIVERMIAEMGKDTKSVATGGQASLITKGSRFVKIADEDLTLEGLRMIWERNRQ</sequence>
<dbReference type="RefSeq" id="WP_194450785.1">
    <property type="nucleotide sequence ID" value="NZ_CP063849.1"/>
</dbReference>
<dbReference type="NCBIfam" id="NF009848">
    <property type="entry name" value="PRK13318.1-6"/>
    <property type="match status" value="1"/>
</dbReference>
<dbReference type="PANTHER" id="PTHR34265">
    <property type="entry name" value="TYPE III PANTOTHENATE KINASE"/>
    <property type="match status" value="1"/>
</dbReference>
<keyword evidence="9 16" id="KW-0547">Nucleotide-binding</keyword>
<dbReference type="NCBIfam" id="NF009855">
    <property type="entry name" value="PRK13321.1"/>
    <property type="match status" value="1"/>
</dbReference>
<keyword evidence="12 16" id="KW-0630">Potassium</keyword>
<evidence type="ECO:0000256" key="12">
    <source>
        <dbReference type="ARBA" id="ARBA00022958"/>
    </source>
</evidence>
<dbReference type="InterPro" id="IPR043129">
    <property type="entry name" value="ATPase_NBD"/>
</dbReference>
<organism evidence="17 18">
    <name type="scientific">Paludibaculum fermentans</name>
    <dbReference type="NCBI Taxonomy" id="1473598"/>
    <lineage>
        <taxon>Bacteria</taxon>
        <taxon>Pseudomonadati</taxon>
        <taxon>Acidobacteriota</taxon>
        <taxon>Terriglobia</taxon>
        <taxon>Bryobacterales</taxon>
        <taxon>Bryobacteraceae</taxon>
        <taxon>Paludibaculum</taxon>
    </lineage>
</organism>
<evidence type="ECO:0000256" key="11">
    <source>
        <dbReference type="ARBA" id="ARBA00022840"/>
    </source>
</evidence>
<evidence type="ECO:0000256" key="4">
    <source>
        <dbReference type="ARBA" id="ARBA00005225"/>
    </source>
</evidence>
<feature type="binding site" evidence="16">
    <location>
        <position position="184"/>
    </location>
    <ligand>
        <name>substrate</name>
    </ligand>
</feature>
<dbReference type="InterPro" id="IPR004619">
    <property type="entry name" value="Type_III_PanK"/>
</dbReference>